<feature type="domain" description="V-ATPase proteolipid subunit C-like" evidence="11">
    <location>
        <begin position="5"/>
        <end position="63"/>
    </location>
</feature>
<feature type="transmembrane region" description="Helical" evidence="10">
    <location>
        <begin position="6"/>
        <end position="22"/>
    </location>
</feature>
<evidence type="ECO:0000256" key="7">
    <source>
        <dbReference type="ARBA" id="ARBA00023136"/>
    </source>
</evidence>
<comment type="subcellular location">
    <subcellularLocation>
        <location evidence="1">Membrane</location>
        <topology evidence="1">Multi-pass membrane protein</topology>
    </subcellularLocation>
</comment>
<evidence type="ECO:0000256" key="1">
    <source>
        <dbReference type="ARBA" id="ARBA00004141"/>
    </source>
</evidence>
<dbReference type="InterPro" id="IPR035921">
    <property type="entry name" value="F/V-ATP_Csub_sf"/>
</dbReference>
<keyword evidence="3 10" id="KW-0812">Transmembrane</keyword>
<dbReference type="Gene3D" id="1.20.20.10">
    <property type="entry name" value="F1F0 ATP synthase subunit C"/>
    <property type="match status" value="2"/>
</dbReference>
<reference evidence="12 13" key="1">
    <citation type="submission" date="2019-08" db="EMBL/GenBank/DDBJ databases">
        <title>Bacillus genomes from the desert of Cuatro Cienegas, Coahuila.</title>
        <authorList>
            <person name="Olmedo-Alvarez G."/>
        </authorList>
    </citation>
    <scope>NUCLEOTIDE SEQUENCE [LARGE SCALE GENOMIC DNA]</scope>
    <source>
        <strain evidence="12 13">CH108_3D</strain>
    </source>
</reference>
<evidence type="ECO:0000256" key="8">
    <source>
        <dbReference type="ARBA" id="ARBA00032200"/>
    </source>
</evidence>
<evidence type="ECO:0000256" key="6">
    <source>
        <dbReference type="ARBA" id="ARBA00023065"/>
    </source>
</evidence>
<keyword evidence="4" id="KW-0375">Hydrogen ion transport</keyword>
<protein>
    <recommendedName>
        <fullName evidence="8">ATP synthase F(0) sector subunit c</fullName>
    </recommendedName>
    <alternativeName>
        <fullName evidence="9">F-type ATPase subunit c</fullName>
    </alternativeName>
</protein>
<keyword evidence="6" id="KW-0406">Ion transport</keyword>
<evidence type="ECO:0000256" key="4">
    <source>
        <dbReference type="ARBA" id="ARBA00022781"/>
    </source>
</evidence>
<proteinExistence type="inferred from homology"/>
<dbReference type="InterPro" id="IPR002379">
    <property type="entry name" value="ATPase_proteolipid_c-like_dom"/>
</dbReference>
<dbReference type="GO" id="GO:0015078">
    <property type="term" value="F:proton transmembrane transporter activity"/>
    <property type="evidence" value="ECO:0007669"/>
    <property type="project" value="InterPro"/>
</dbReference>
<accession>A0A5D4RX35</accession>
<evidence type="ECO:0000256" key="2">
    <source>
        <dbReference type="ARBA" id="ARBA00006704"/>
    </source>
</evidence>
<dbReference type="InterPro" id="IPR038662">
    <property type="entry name" value="ATP_synth_F0_csu_sf"/>
</dbReference>
<evidence type="ECO:0000313" key="13">
    <source>
        <dbReference type="Proteomes" id="UP000322997"/>
    </source>
</evidence>
<comment type="similarity">
    <text evidence="2">Belongs to the ATPase C chain family.</text>
</comment>
<keyword evidence="6" id="KW-0813">Transport</keyword>
<keyword evidence="7 10" id="KW-0472">Membrane</keyword>
<dbReference type="Pfam" id="PF00137">
    <property type="entry name" value="ATP-synt_C"/>
    <property type="match status" value="1"/>
</dbReference>
<dbReference type="GO" id="GO:0045259">
    <property type="term" value="C:proton-transporting ATP synthase complex"/>
    <property type="evidence" value="ECO:0007669"/>
    <property type="project" value="InterPro"/>
</dbReference>
<feature type="transmembrane region" description="Helical" evidence="10">
    <location>
        <begin position="70"/>
        <end position="94"/>
    </location>
</feature>
<feature type="transmembrane region" description="Helical" evidence="10">
    <location>
        <begin position="115"/>
        <end position="136"/>
    </location>
</feature>
<dbReference type="Proteomes" id="UP000322997">
    <property type="component" value="Unassembled WGS sequence"/>
</dbReference>
<dbReference type="RefSeq" id="WP_148985233.1">
    <property type="nucleotide sequence ID" value="NZ_JBNILK010000003.1"/>
</dbReference>
<dbReference type="AlphaFoldDB" id="A0A5D4RX35"/>
<evidence type="ECO:0000256" key="5">
    <source>
        <dbReference type="ARBA" id="ARBA00022989"/>
    </source>
</evidence>
<name>A0A5D4RX35_9BACI</name>
<dbReference type="PRINTS" id="PR00124">
    <property type="entry name" value="ATPASEC"/>
</dbReference>
<comment type="caution">
    <text evidence="12">The sequence shown here is derived from an EMBL/GenBank/DDBJ whole genome shotgun (WGS) entry which is preliminary data.</text>
</comment>
<keyword evidence="5 10" id="KW-1133">Transmembrane helix</keyword>
<evidence type="ECO:0000256" key="3">
    <source>
        <dbReference type="ARBA" id="ARBA00022692"/>
    </source>
</evidence>
<evidence type="ECO:0000259" key="11">
    <source>
        <dbReference type="Pfam" id="PF00137"/>
    </source>
</evidence>
<organism evidence="12 13">
    <name type="scientific">Rossellomorea marisflavi</name>
    <dbReference type="NCBI Taxonomy" id="189381"/>
    <lineage>
        <taxon>Bacteria</taxon>
        <taxon>Bacillati</taxon>
        <taxon>Bacillota</taxon>
        <taxon>Bacilli</taxon>
        <taxon>Bacillales</taxon>
        <taxon>Bacillaceae</taxon>
        <taxon>Rossellomorea</taxon>
    </lineage>
</organism>
<dbReference type="GO" id="GO:0033177">
    <property type="term" value="C:proton-transporting two-sector ATPase complex, proton-transporting domain"/>
    <property type="evidence" value="ECO:0007669"/>
    <property type="project" value="InterPro"/>
</dbReference>
<dbReference type="EMBL" id="VTEQ01000002">
    <property type="protein sequence ID" value="TYS55249.1"/>
    <property type="molecule type" value="Genomic_DNA"/>
</dbReference>
<dbReference type="GO" id="GO:0015986">
    <property type="term" value="P:proton motive force-driven ATP synthesis"/>
    <property type="evidence" value="ECO:0007669"/>
    <property type="project" value="InterPro"/>
</dbReference>
<dbReference type="SUPFAM" id="SSF81333">
    <property type="entry name" value="F1F0 ATP synthase subunit C"/>
    <property type="match status" value="1"/>
</dbReference>
<evidence type="ECO:0000313" key="12">
    <source>
        <dbReference type="EMBL" id="TYS55249.1"/>
    </source>
</evidence>
<sequence>MALYVMALAAIVATTGIGIVIRKAMREMAATPDQRQQIQSRMFIGVAIAEALPLILIVLGFIMLESFTGSVVVPVAIIIAVTAINFVVLLRTFLDLVKDPHADKQTKTMVQTTFFIGYALMTAVPIIAIVASLIAAG</sequence>
<dbReference type="InterPro" id="IPR000454">
    <property type="entry name" value="ATP_synth_F0_csu"/>
</dbReference>
<evidence type="ECO:0000256" key="10">
    <source>
        <dbReference type="SAM" id="Phobius"/>
    </source>
</evidence>
<gene>
    <name evidence="12" type="ORF">FZC83_09925</name>
</gene>
<feature type="transmembrane region" description="Helical" evidence="10">
    <location>
        <begin position="43"/>
        <end position="64"/>
    </location>
</feature>
<evidence type="ECO:0000256" key="9">
    <source>
        <dbReference type="ARBA" id="ARBA00032887"/>
    </source>
</evidence>